<sequence>MTSPSATAARNNADWCASVSRSHGISGTFGERAWWSPRRTPPYYPDAVTLRPDALPDDFLPSVDTGAPGCSVKDSFATLDLAPDGFTTIVDARWIHRPADRPVPEWPGLPAERVLTGDRLAEWQTAWAGGEDTPDVFRPVLLDDPTVLVLAFRDGDDLAGGVVLNETAGVVGVSNLFAVEGAAVADVWSSAVTAAADYHPGLALVGYEQGDDLTPALGIGFDALGPLRIWLRTS</sequence>
<evidence type="ECO:0000313" key="1">
    <source>
        <dbReference type="EMBL" id="QIQ07132.1"/>
    </source>
</evidence>
<keyword evidence="2" id="KW-1185">Reference proteome</keyword>
<dbReference type="EMBL" id="CP050177">
    <property type="protein sequence ID" value="QIQ07132.1"/>
    <property type="molecule type" value="Genomic_DNA"/>
</dbReference>
<gene>
    <name evidence="1" type="ORF">HA039_24025</name>
</gene>
<evidence type="ECO:0000313" key="2">
    <source>
        <dbReference type="Proteomes" id="UP000501179"/>
    </source>
</evidence>
<name>A0A6G9H9B4_9ACTN</name>
<accession>A0A6G9H9B4</accession>
<organism evidence="1 2">
    <name type="scientific">Streptomyces liangshanensis</name>
    <dbReference type="NCBI Taxonomy" id="2717324"/>
    <lineage>
        <taxon>Bacteria</taxon>
        <taxon>Bacillati</taxon>
        <taxon>Actinomycetota</taxon>
        <taxon>Actinomycetes</taxon>
        <taxon>Kitasatosporales</taxon>
        <taxon>Streptomycetaceae</taxon>
        <taxon>Streptomyces</taxon>
    </lineage>
</organism>
<dbReference type="Proteomes" id="UP000501179">
    <property type="component" value="Chromosome"/>
</dbReference>
<proteinExistence type="predicted"/>
<dbReference type="AlphaFoldDB" id="A0A6G9H9B4"/>
<protein>
    <submittedName>
        <fullName evidence="1">Uncharacterized protein</fullName>
    </submittedName>
</protein>
<dbReference type="KEGG" id="slia:HA039_24025"/>
<reference evidence="1 2" key="1">
    <citation type="submission" date="2020-03" db="EMBL/GenBank/DDBJ databases">
        <title>A novel species.</title>
        <authorList>
            <person name="Gao J."/>
        </authorList>
    </citation>
    <scope>NUCLEOTIDE SEQUENCE [LARGE SCALE GENOMIC DNA]</scope>
    <source>
        <strain evidence="1 2">QMT-12</strain>
    </source>
</reference>